<dbReference type="InParanoid" id="A0A0D2JKB3"/>
<organism evidence="2 3">
    <name type="scientific">Dethiosulfatarculus sandiegensis</name>
    <dbReference type="NCBI Taxonomy" id="1429043"/>
    <lineage>
        <taxon>Bacteria</taxon>
        <taxon>Pseudomonadati</taxon>
        <taxon>Thermodesulfobacteriota</taxon>
        <taxon>Desulfarculia</taxon>
        <taxon>Desulfarculales</taxon>
        <taxon>Desulfarculaceae</taxon>
        <taxon>Dethiosulfatarculus</taxon>
    </lineage>
</organism>
<keyword evidence="3" id="KW-1185">Reference proteome</keyword>
<protein>
    <submittedName>
        <fullName evidence="2">Uncharacterized protein</fullName>
    </submittedName>
</protein>
<comment type="caution">
    <text evidence="2">The sequence shown here is derived from an EMBL/GenBank/DDBJ whole genome shotgun (WGS) entry which is preliminary data.</text>
</comment>
<accession>A0A0D2JKB3</accession>
<evidence type="ECO:0000313" key="2">
    <source>
        <dbReference type="EMBL" id="KIX16076.1"/>
    </source>
</evidence>
<feature type="region of interest" description="Disordered" evidence="1">
    <location>
        <begin position="1"/>
        <end position="20"/>
    </location>
</feature>
<reference evidence="2 3" key="1">
    <citation type="submission" date="2013-11" db="EMBL/GenBank/DDBJ databases">
        <title>Metagenomic analysis of a methanogenic consortium involved in long chain n-alkane degradation.</title>
        <authorList>
            <person name="Davidova I.A."/>
            <person name="Callaghan A.V."/>
            <person name="Wawrik B."/>
            <person name="Pruitt S."/>
            <person name="Marks C."/>
            <person name="Duncan K.E."/>
            <person name="Suflita J.M."/>
        </authorList>
    </citation>
    <scope>NUCLEOTIDE SEQUENCE [LARGE SCALE GENOMIC DNA]</scope>
    <source>
        <strain evidence="2 3">SPR</strain>
    </source>
</reference>
<dbReference type="EMBL" id="AZAC01000001">
    <property type="protein sequence ID" value="KIX16076.1"/>
    <property type="molecule type" value="Genomic_DNA"/>
</dbReference>
<dbReference type="STRING" id="1429043.X474_00940"/>
<sequence length="37" mass="4324">MWNPPGFTIWTKPGKHKDKTQKVTLIQPVNPYMKKKG</sequence>
<name>A0A0D2JKB3_9BACT</name>
<dbReference type="AlphaFoldDB" id="A0A0D2JKB3"/>
<dbReference type="Proteomes" id="UP000032233">
    <property type="component" value="Unassembled WGS sequence"/>
</dbReference>
<evidence type="ECO:0000256" key="1">
    <source>
        <dbReference type="SAM" id="MobiDB-lite"/>
    </source>
</evidence>
<gene>
    <name evidence="2" type="ORF">X474_00940</name>
</gene>
<evidence type="ECO:0000313" key="3">
    <source>
        <dbReference type="Proteomes" id="UP000032233"/>
    </source>
</evidence>
<proteinExistence type="predicted"/>